<protein>
    <submittedName>
        <fullName evidence="4">Cysteine hydrolase</fullName>
    </submittedName>
</protein>
<evidence type="ECO:0000256" key="2">
    <source>
        <dbReference type="ARBA" id="ARBA00022801"/>
    </source>
</evidence>
<organism evidence="4 5">
    <name type="scientific">Paenibacillus lemnae</name>
    <dbReference type="NCBI Taxonomy" id="1330551"/>
    <lineage>
        <taxon>Bacteria</taxon>
        <taxon>Bacillati</taxon>
        <taxon>Bacillota</taxon>
        <taxon>Bacilli</taxon>
        <taxon>Bacillales</taxon>
        <taxon>Paenibacillaceae</taxon>
        <taxon>Paenibacillus</taxon>
    </lineage>
</organism>
<evidence type="ECO:0000313" key="5">
    <source>
        <dbReference type="Proteomes" id="UP000565468"/>
    </source>
</evidence>
<dbReference type="PANTHER" id="PTHR43540:SF6">
    <property type="entry name" value="ISOCHORISMATASE-LIKE DOMAIN-CONTAINING PROTEIN"/>
    <property type="match status" value="1"/>
</dbReference>
<dbReference type="PANTHER" id="PTHR43540">
    <property type="entry name" value="PEROXYUREIDOACRYLATE/UREIDOACRYLATE AMIDOHYDROLASE-RELATED"/>
    <property type="match status" value="1"/>
</dbReference>
<dbReference type="InterPro" id="IPR000868">
    <property type="entry name" value="Isochorismatase-like_dom"/>
</dbReference>
<dbReference type="SUPFAM" id="SSF52499">
    <property type="entry name" value="Isochorismatase-like hydrolases"/>
    <property type="match status" value="1"/>
</dbReference>
<keyword evidence="2 4" id="KW-0378">Hydrolase</keyword>
<dbReference type="GO" id="GO:0008908">
    <property type="term" value="F:isochorismatase activity"/>
    <property type="evidence" value="ECO:0007669"/>
    <property type="project" value="InterPro"/>
</dbReference>
<dbReference type="AlphaFoldDB" id="A0A848M3L0"/>
<feature type="domain" description="Isochorismatase-like" evidence="3">
    <location>
        <begin position="13"/>
        <end position="194"/>
    </location>
</feature>
<name>A0A848M3L0_PAELE</name>
<comment type="caution">
    <text evidence="4">The sequence shown here is derived from an EMBL/GenBank/DDBJ whole genome shotgun (WGS) entry which is preliminary data.</text>
</comment>
<reference evidence="4 5" key="1">
    <citation type="submission" date="2020-04" db="EMBL/GenBank/DDBJ databases">
        <title>Paenibacillus algicola sp. nov., a novel marine bacterium producing alginate lyase.</title>
        <authorList>
            <person name="Huang H."/>
        </authorList>
    </citation>
    <scope>NUCLEOTIDE SEQUENCE [LARGE SCALE GENOMIC DNA]</scope>
    <source>
        <strain evidence="4 5">L7-75</strain>
    </source>
</reference>
<gene>
    <name evidence="4" type="ORF">HII30_05155</name>
</gene>
<keyword evidence="5" id="KW-1185">Reference proteome</keyword>
<dbReference type="Gene3D" id="3.40.50.850">
    <property type="entry name" value="Isochorismatase-like"/>
    <property type="match status" value="1"/>
</dbReference>
<evidence type="ECO:0000313" key="4">
    <source>
        <dbReference type="EMBL" id="NMO95176.1"/>
    </source>
</evidence>
<dbReference type="Proteomes" id="UP000565468">
    <property type="component" value="Unassembled WGS sequence"/>
</dbReference>
<proteinExistence type="inferred from homology"/>
<evidence type="ECO:0000259" key="3">
    <source>
        <dbReference type="Pfam" id="PF00857"/>
    </source>
</evidence>
<dbReference type="InterPro" id="IPR016291">
    <property type="entry name" value="Isochorismatase"/>
</dbReference>
<dbReference type="EMBL" id="JABBPN010000003">
    <property type="protein sequence ID" value="NMO95176.1"/>
    <property type="molecule type" value="Genomic_DNA"/>
</dbReference>
<comment type="similarity">
    <text evidence="1">Belongs to the isochorismatase family.</text>
</comment>
<dbReference type="InterPro" id="IPR036380">
    <property type="entry name" value="Isochorismatase-like_sf"/>
</dbReference>
<dbReference type="CDD" id="cd00431">
    <property type="entry name" value="cysteine_hydrolases"/>
    <property type="match status" value="1"/>
</dbReference>
<dbReference type="PRINTS" id="PR01398">
    <property type="entry name" value="ISCHRISMTASE"/>
</dbReference>
<evidence type="ECO:0000256" key="1">
    <source>
        <dbReference type="ARBA" id="ARBA00006336"/>
    </source>
</evidence>
<sequence length="219" mass="23922">MKSLDELMQQSNTAVIVVDVQNDYCHPDGALPLTGADISGVKEMMPNLHRLLKQAREEDVPVIFIQTFHERATDSEAWTTRSAGRSAGVCRTGSWGAQFYEVSPEKEDIIVNKHRYSAFVNTRLDSVLHTLKTETLIITGVSTNVCVESTARDGFMRDYNIVLVHDACASYSKKAHDMTLENIEGYFGKVTSADGIIQSWTEGGAGKAAGALTAHPAVS</sequence>
<dbReference type="Pfam" id="PF00857">
    <property type="entry name" value="Isochorismatase"/>
    <property type="match status" value="1"/>
</dbReference>
<dbReference type="RefSeq" id="WP_169503928.1">
    <property type="nucleotide sequence ID" value="NZ_JABBPN010000003.1"/>
</dbReference>
<accession>A0A848M3L0</accession>
<dbReference type="InterPro" id="IPR050272">
    <property type="entry name" value="Isochorismatase-like_hydrls"/>
</dbReference>